<sequence length="295" mass="32826">MNDLERAELAEFDPPAETIEPERLTSPLVFSSPHSGQRYPDRFLEASRLDPLTLRRSEDSFVDELFLPCVALGAPMLRAVFPRAYLDVNREPYELDPKVFDGPVPDYANTRSLRVAVGLGTIPRVVGDAQPIYKQPLPVGVGLARIEVLYRPYHARLEALVARARKRFGRALLIDCHSMPSNAADVGGWDIVLGDRFGASAASIVIETLETSLRDSGYRVRRNKPFAGGYITEHFGAPAEGVHAVQIEIARAIYMDERRIVRNERWSRLSHDLFAAARALDSEFSGARSARLAAE</sequence>
<keyword evidence="1" id="KW-0378">Hydrolase</keyword>
<dbReference type="AlphaFoldDB" id="A0A366FM45"/>
<dbReference type="EMBL" id="QNRK01000007">
    <property type="protein sequence ID" value="RBP15764.1"/>
    <property type="molecule type" value="Genomic_DNA"/>
</dbReference>
<dbReference type="RefSeq" id="WP_113888596.1">
    <property type="nucleotide sequence ID" value="NZ_QNRK01000007.1"/>
</dbReference>
<dbReference type="Gene3D" id="3.40.630.40">
    <property type="entry name" value="Zn-dependent exopeptidases"/>
    <property type="match status" value="1"/>
</dbReference>
<comment type="caution">
    <text evidence="1">The sequence shown here is derived from an EMBL/GenBank/DDBJ whole genome shotgun (WGS) entry which is preliminary data.</text>
</comment>
<dbReference type="SUPFAM" id="SSF53187">
    <property type="entry name" value="Zn-dependent exopeptidases"/>
    <property type="match status" value="1"/>
</dbReference>
<gene>
    <name evidence="1" type="ORF">DFR50_10733</name>
</gene>
<protein>
    <submittedName>
        <fullName evidence="1">N-formylglutamate amidohydrolase</fullName>
    </submittedName>
</protein>
<dbReference type="Proteomes" id="UP000253529">
    <property type="component" value="Unassembled WGS sequence"/>
</dbReference>
<organism evidence="1 2">
    <name type="scientific">Roseiarcus fermentans</name>
    <dbReference type="NCBI Taxonomy" id="1473586"/>
    <lineage>
        <taxon>Bacteria</taxon>
        <taxon>Pseudomonadati</taxon>
        <taxon>Pseudomonadota</taxon>
        <taxon>Alphaproteobacteria</taxon>
        <taxon>Hyphomicrobiales</taxon>
        <taxon>Roseiarcaceae</taxon>
        <taxon>Roseiarcus</taxon>
    </lineage>
</organism>
<keyword evidence="2" id="KW-1185">Reference proteome</keyword>
<evidence type="ECO:0000313" key="1">
    <source>
        <dbReference type="EMBL" id="RBP15764.1"/>
    </source>
</evidence>
<accession>A0A366FM45</accession>
<dbReference type="InterPro" id="IPR007709">
    <property type="entry name" value="N-FG_amidohydro"/>
</dbReference>
<proteinExistence type="predicted"/>
<dbReference type="OrthoDB" id="9802050at2"/>
<dbReference type="GO" id="GO:0016787">
    <property type="term" value="F:hydrolase activity"/>
    <property type="evidence" value="ECO:0007669"/>
    <property type="project" value="UniProtKB-KW"/>
</dbReference>
<dbReference type="Pfam" id="PF05013">
    <property type="entry name" value="FGase"/>
    <property type="match status" value="1"/>
</dbReference>
<reference evidence="1 2" key="1">
    <citation type="submission" date="2018-06" db="EMBL/GenBank/DDBJ databases">
        <title>Genomic Encyclopedia of Type Strains, Phase IV (KMG-IV): sequencing the most valuable type-strain genomes for metagenomic binning, comparative biology and taxonomic classification.</title>
        <authorList>
            <person name="Goeker M."/>
        </authorList>
    </citation>
    <scope>NUCLEOTIDE SEQUENCE [LARGE SCALE GENOMIC DNA]</scope>
    <source>
        <strain evidence="1 2">DSM 24875</strain>
    </source>
</reference>
<evidence type="ECO:0000313" key="2">
    <source>
        <dbReference type="Proteomes" id="UP000253529"/>
    </source>
</evidence>
<name>A0A366FM45_9HYPH</name>